<feature type="domain" description="Histidine kinase" evidence="12">
    <location>
        <begin position="279"/>
        <end position="501"/>
    </location>
</feature>
<dbReference type="InParanoid" id="A0A5C7EPX9"/>
<dbReference type="Gene3D" id="1.10.287.130">
    <property type="match status" value="1"/>
</dbReference>
<feature type="transmembrane region" description="Helical" evidence="11">
    <location>
        <begin position="181"/>
        <end position="203"/>
    </location>
</feature>
<keyword evidence="5" id="KW-0808">Transferase</keyword>
<evidence type="ECO:0000256" key="10">
    <source>
        <dbReference type="ARBA" id="ARBA00023136"/>
    </source>
</evidence>
<keyword evidence="10 11" id="KW-0472">Membrane</keyword>
<dbReference type="InterPro" id="IPR005467">
    <property type="entry name" value="His_kinase_dom"/>
</dbReference>
<evidence type="ECO:0000313" key="15">
    <source>
        <dbReference type="Proteomes" id="UP000321201"/>
    </source>
</evidence>
<accession>A0A5C7EPX9</accession>
<dbReference type="InterPro" id="IPR003594">
    <property type="entry name" value="HATPase_dom"/>
</dbReference>
<dbReference type="PROSITE" id="PS50885">
    <property type="entry name" value="HAMP"/>
    <property type="match status" value="1"/>
</dbReference>
<keyword evidence="8 11" id="KW-1133">Transmembrane helix</keyword>
<evidence type="ECO:0000256" key="3">
    <source>
        <dbReference type="ARBA" id="ARBA00012438"/>
    </source>
</evidence>
<evidence type="ECO:0000256" key="8">
    <source>
        <dbReference type="ARBA" id="ARBA00022989"/>
    </source>
</evidence>
<dbReference type="InterPro" id="IPR036890">
    <property type="entry name" value="HATPase_C_sf"/>
</dbReference>
<dbReference type="SMART" id="SM00387">
    <property type="entry name" value="HATPase_c"/>
    <property type="match status" value="1"/>
</dbReference>
<dbReference type="InterPro" id="IPR003660">
    <property type="entry name" value="HAMP_dom"/>
</dbReference>
<reference evidence="14 15" key="1">
    <citation type="submission" date="2019-08" db="EMBL/GenBank/DDBJ databases">
        <title>Pelomicrobium methylotrophicum gen. nov., sp. nov. a moderately thermophilic, facultatively anaerobic, lithoautotrophic and methylotrophic bacterium isolated from a terrestrial mud volcano.</title>
        <authorList>
            <person name="Slobodkina G.B."/>
            <person name="Merkel A.Y."/>
            <person name="Slobodkin A.I."/>
        </authorList>
    </citation>
    <scope>NUCLEOTIDE SEQUENCE [LARGE SCALE GENOMIC DNA]</scope>
    <source>
        <strain evidence="14 15">SM250</strain>
    </source>
</reference>
<evidence type="ECO:0000256" key="4">
    <source>
        <dbReference type="ARBA" id="ARBA00022553"/>
    </source>
</evidence>
<dbReference type="PANTHER" id="PTHR45436">
    <property type="entry name" value="SENSOR HISTIDINE KINASE YKOH"/>
    <property type="match status" value="1"/>
</dbReference>
<evidence type="ECO:0000256" key="5">
    <source>
        <dbReference type="ARBA" id="ARBA00022679"/>
    </source>
</evidence>
<dbReference type="SUPFAM" id="SSF55874">
    <property type="entry name" value="ATPase domain of HSP90 chaperone/DNA topoisomerase II/histidine kinase"/>
    <property type="match status" value="1"/>
</dbReference>
<evidence type="ECO:0000256" key="6">
    <source>
        <dbReference type="ARBA" id="ARBA00022692"/>
    </source>
</evidence>
<name>A0A5C7EPX9_9PROT</name>
<dbReference type="GO" id="GO:0016020">
    <property type="term" value="C:membrane"/>
    <property type="evidence" value="ECO:0007669"/>
    <property type="project" value="UniProtKB-SubCell"/>
</dbReference>
<dbReference type="InterPro" id="IPR004358">
    <property type="entry name" value="Sig_transdc_His_kin-like_C"/>
</dbReference>
<evidence type="ECO:0000259" key="12">
    <source>
        <dbReference type="PROSITE" id="PS50109"/>
    </source>
</evidence>
<dbReference type="EMBL" id="VPFL01000040">
    <property type="protein sequence ID" value="TXF09972.1"/>
    <property type="molecule type" value="Genomic_DNA"/>
</dbReference>
<dbReference type="InterPro" id="IPR003661">
    <property type="entry name" value="HisK_dim/P_dom"/>
</dbReference>
<comment type="catalytic activity">
    <reaction evidence="1">
        <text>ATP + protein L-histidine = ADP + protein N-phospho-L-histidine.</text>
        <dbReference type="EC" id="2.7.13.3"/>
    </reaction>
</comment>
<organism evidence="14 15">
    <name type="scientific">Pelomicrobium methylotrophicum</name>
    <dbReference type="NCBI Taxonomy" id="2602750"/>
    <lineage>
        <taxon>Bacteria</taxon>
        <taxon>Pseudomonadati</taxon>
        <taxon>Pseudomonadota</taxon>
        <taxon>Hydrogenophilia</taxon>
        <taxon>Hydrogenophilia incertae sedis</taxon>
        <taxon>Pelomicrobium</taxon>
    </lineage>
</organism>
<feature type="transmembrane region" description="Helical" evidence="11">
    <location>
        <begin position="12"/>
        <end position="33"/>
    </location>
</feature>
<dbReference type="EC" id="2.7.13.3" evidence="3"/>
<keyword evidence="15" id="KW-1185">Reference proteome</keyword>
<keyword evidence="6 11" id="KW-0812">Transmembrane</keyword>
<dbReference type="SUPFAM" id="SSF47384">
    <property type="entry name" value="Homodimeric domain of signal transducing histidine kinase"/>
    <property type="match status" value="1"/>
</dbReference>
<dbReference type="CDD" id="cd06225">
    <property type="entry name" value="HAMP"/>
    <property type="match status" value="1"/>
</dbReference>
<dbReference type="GO" id="GO:0000155">
    <property type="term" value="F:phosphorelay sensor kinase activity"/>
    <property type="evidence" value="ECO:0007669"/>
    <property type="project" value="InterPro"/>
</dbReference>
<evidence type="ECO:0000256" key="7">
    <source>
        <dbReference type="ARBA" id="ARBA00022777"/>
    </source>
</evidence>
<protein>
    <recommendedName>
        <fullName evidence="3">histidine kinase</fullName>
        <ecNumber evidence="3">2.7.13.3</ecNumber>
    </recommendedName>
</protein>
<keyword evidence="4" id="KW-0597">Phosphoprotein</keyword>
<dbReference type="PANTHER" id="PTHR45436:SF5">
    <property type="entry name" value="SENSOR HISTIDINE KINASE TRCS"/>
    <property type="match status" value="1"/>
</dbReference>
<keyword evidence="7 14" id="KW-0418">Kinase</keyword>
<dbReference type="InterPro" id="IPR050428">
    <property type="entry name" value="TCS_sensor_his_kinase"/>
</dbReference>
<keyword evidence="9" id="KW-0902">Two-component regulatory system</keyword>
<comment type="subcellular location">
    <subcellularLocation>
        <location evidence="2">Membrane</location>
    </subcellularLocation>
</comment>
<evidence type="ECO:0000313" key="14">
    <source>
        <dbReference type="EMBL" id="TXF09972.1"/>
    </source>
</evidence>
<dbReference type="Gene3D" id="3.30.565.10">
    <property type="entry name" value="Histidine kinase-like ATPase, C-terminal domain"/>
    <property type="match status" value="1"/>
</dbReference>
<evidence type="ECO:0000256" key="1">
    <source>
        <dbReference type="ARBA" id="ARBA00000085"/>
    </source>
</evidence>
<evidence type="ECO:0000256" key="11">
    <source>
        <dbReference type="SAM" id="Phobius"/>
    </source>
</evidence>
<feature type="domain" description="HAMP" evidence="13">
    <location>
        <begin position="205"/>
        <end position="259"/>
    </location>
</feature>
<comment type="caution">
    <text evidence="14">The sequence shown here is derived from an EMBL/GenBank/DDBJ whole genome shotgun (WGS) entry which is preliminary data.</text>
</comment>
<evidence type="ECO:0000256" key="2">
    <source>
        <dbReference type="ARBA" id="ARBA00004370"/>
    </source>
</evidence>
<dbReference type="InterPro" id="IPR036097">
    <property type="entry name" value="HisK_dim/P_sf"/>
</dbReference>
<dbReference type="CDD" id="cd00082">
    <property type="entry name" value="HisKA"/>
    <property type="match status" value="1"/>
</dbReference>
<evidence type="ECO:0000259" key="13">
    <source>
        <dbReference type="PROSITE" id="PS50885"/>
    </source>
</evidence>
<dbReference type="Proteomes" id="UP000321201">
    <property type="component" value="Unassembled WGS sequence"/>
</dbReference>
<dbReference type="Pfam" id="PF02518">
    <property type="entry name" value="HATPase_c"/>
    <property type="match status" value="1"/>
</dbReference>
<dbReference type="AlphaFoldDB" id="A0A5C7EPX9"/>
<dbReference type="PROSITE" id="PS50109">
    <property type="entry name" value="HIS_KIN"/>
    <property type="match status" value="1"/>
</dbReference>
<dbReference type="PRINTS" id="PR00344">
    <property type="entry name" value="BCTRLSENSOR"/>
</dbReference>
<sequence>MRLRDLSLRHKIPLQGAVVILATALMVTASLVYRASVDLEHDLKASAERLARVLARTLTPLVIHDDVWRAFETVRTPFQALDAGDAARVEVIVVLDDKGRVYVSSHPERYPILGDPARANPELAALAGPLAALSGETPVTVEPAGGRNIYVLAPVIADGVRIATLVMGYSKSIFAQRFGGIVENALLMTLLVVAAILPIAWYWGHRMAIPLVRLAECMRLVGTRKPEELECSLRESRDEIGQVGAAFQRMLAELRKKEAMEKQVMVSERLAALGRLSAGIAHEINNPLGGMLNAISTYRRHGGDALPPFAQGTRGPCSECALPGNLALSQRTLSLLERGLLQIKETVGALLVEAKVESHPLTSRDLEDVRVLALSDAHPKGVRLTWDNRVEAPLPLPSTLVRQILLNLLLNATRAVEADGRVECGIRVVDECLEIRVSNDGAYISEHEQQYLFEPFSRLSQNGNGLGLWVTYQIVQQLGGSIRVHSEPGETRFIVHLPVSPEHEIRAPAGAVLG</sequence>
<dbReference type="OrthoDB" id="5287368at2"/>
<gene>
    <name evidence="14" type="ORF">FR698_16085</name>
</gene>
<dbReference type="SMART" id="SM00304">
    <property type="entry name" value="HAMP"/>
    <property type="match status" value="1"/>
</dbReference>
<dbReference type="RefSeq" id="WP_147801206.1">
    <property type="nucleotide sequence ID" value="NZ_VPFL01000040.1"/>
</dbReference>
<proteinExistence type="predicted"/>
<evidence type="ECO:0000256" key="9">
    <source>
        <dbReference type="ARBA" id="ARBA00023012"/>
    </source>
</evidence>
<dbReference type="Gene3D" id="6.10.340.10">
    <property type="match status" value="1"/>
</dbReference>